<comment type="caution">
    <text evidence="1">The sequence shown here is derived from an EMBL/GenBank/DDBJ whole genome shotgun (WGS) entry which is preliminary data.</text>
</comment>
<gene>
    <name evidence="1" type="ORF">LF1_43260</name>
</gene>
<evidence type="ECO:0000313" key="2">
    <source>
        <dbReference type="Proteomes" id="UP000322699"/>
    </source>
</evidence>
<dbReference type="Proteomes" id="UP000322699">
    <property type="component" value="Unassembled WGS sequence"/>
</dbReference>
<organism evidence="1 2">
    <name type="scientific">Rubripirellula obstinata</name>
    <dbReference type="NCBI Taxonomy" id="406547"/>
    <lineage>
        <taxon>Bacteria</taxon>
        <taxon>Pseudomonadati</taxon>
        <taxon>Planctomycetota</taxon>
        <taxon>Planctomycetia</taxon>
        <taxon>Pirellulales</taxon>
        <taxon>Pirellulaceae</taxon>
        <taxon>Rubripirellula</taxon>
    </lineage>
</organism>
<evidence type="ECO:0000313" key="1">
    <source>
        <dbReference type="EMBL" id="KAA1261766.1"/>
    </source>
</evidence>
<proteinExistence type="predicted"/>
<dbReference type="OrthoDB" id="289070at2"/>
<dbReference type="EMBL" id="VRLW01000001">
    <property type="protein sequence ID" value="KAA1261766.1"/>
    <property type="molecule type" value="Genomic_DNA"/>
</dbReference>
<keyword evidence="2" id="KW-1185">Reference proteome</keyword>
<name>A0A5B1CMJ2_9BACT</name>
<dbReference type="AlphaFoldDB" id="A0A5B1CMJ2"/>
<protein>
    <submittedName>
        <fullName evidence="1">Uncharacterized protein</fullName>
    </submittedName>
</protein>
<dbReference type="RefSeq" id="WP_068259369.1">
    <property type="nucleotide sequence ID" value="NZ_LWSK01000010.1"/>
</dbReference>
<reference evidence="1 2" key="1">
    <citation type="submission" date="2019-08" db="EMBL/GenBank/DDBJ databases">
        <title>Deep-cultivation of Planctomycetes and their phenomic and genomic characterization uncovers novel biology.</title>
        <authorList>
            <person name="Wiegand S."/>
            <person name="Jogler M."/>
            <person name="Boedeker C."/>
            <person name="Pinto D."/>
            <person name="Vollmers J."/>
            <person name="Rivas-Marin E."/>
            <person name="Kohn T."/>
            <person name="Peeters S.H."/>
            <person name="Heuer A."/>
            <person name="Rast P."/>
            <person name="Oberbeckmann S."/>
            <person name="Bunk B."/>
            <person name="Jeske O."/>
            <person name="Meyerdierks A."/>
            <person name="Storesund J.E."/>
            <person name="Kallscheuer N."/>
            <person name="Luecker S."/>
            <person name="Lage O.M."/>
            <person name="Pohl T."/>
            <person name="Merkel B.J."/>
            <person name="Hornburger P."/>
            <person name="Mueller R.-W."/>
            <person name="Bruemmer F."/>
            <person name="Labrenz M."/>
            <person name="Spormann A.M."/>
            <person name="Op Den Camp H."/>
            <person name="Overmann J."/>
            <person name="Amann R."/>
            <person name="Jetten M.S.M."/>
            <person name="Mascher T."/>
            <person name="Medema M.H."/>
            <person name="Devos D.P."/>
            <person name="Kaster A.-K."/>
            <person name="Ovreas L."/>
            <person name="Rohde M."/>
            <person name="Galperin M.Y."/>
            <person name="Jogler C."/>
        </authorList>
    </citation>
    <scope>NUCLEOTIDE SEQUENCE [LARGE SCALE GENOMIC DNA]</scope>
    <source>
        <strain evidence="1 2">LF1</strain>
    </source>
</reference>
<accession>A0A5B1CMJ2</accession>
<sequence>MQTETILNVFPGASDQQRLVLARCTTLCGLEHLVLRQETHSADIGWFVQSSVAIEPAQVAGLKMTLSPASVTGTTRRETADPDAPAILRFEQAS</sequence>